<organism evidence="1 2">
    <name type="scientific">Eumeta variegata</name>
    <name type="common">Bagworm moth</name>
    <name type="synonym">Eumeta japonica</name>
    <dbReference type="NCBI Taxonomy" id="151549"/>
    <lineage>
        <taxon>Eukaryota</taxon>
        <taxon>Metazoa</taxon>
        <taxon>Ecdysozoa</taxon>
        <taxon>Arthropoda</taxon>
        <taxon>Hexapoda</taxon>
        <taxon>Insecta</taxon>
        <taxon>Pterygota</taxon>
        <taxon>Neoptera</taxon>
        <taxon>Endopterygota</taxon>
        <taxon>Lepidoptera</taxon>
        <taxon>Glossata</taxon>
        <taxon>Ditrysia</taxon>
        <taxon>Tineoidea</taxon>
        <taxon>Psychidae</taxon>
        <taxon>Oiketicinae</taxon>
        <taxon>Eumeta</taxon>
    </lineage>
</organism>
<evidence type="ECO:0000313" key="1">
    <source>
        <dbReference type="EMBL" id="GBP65330.1"/>
    </source>
</evidence>
<proteinExistence type="predicted"/>
<dbReference type="Proteomes" id="UP000299102">
    <property type="component" value="Unassembled WGS sequence"/>
</dbReference>
<gene>
    <name evidence="1" type="ORF">EVAR_52104_1</name>
</gene>
<accession>A0A4C1XQ91</accession>
<dbReference type="AlphaFoldDB" id="A0A4C1XQ91"/>
<evidence type="ECO:0000313" key="2">
    <source>
        <dbReference type="Proteomes" id="UP000299102"/>
    </source>
</evidence>
<protein>
    <submittedName>
        <fullName evidence="1">Uncharacterized protein</fullName>
    </submittedName>
</protein>
<reference evidence="1 2" key="1">
    <citation type="journal article" date="2019" name="Commun. Biol.">
        <title>The bagworm genome reveals a unique fibroin gene that provides high tensile strength.</title>
        <authorList>
            <person name="Kono N."/>
            <person name="Nakamura H."/>
            <person name="Ohtoshi R."/>
            <person name="Tomita M."/>
            <person name="Numata K."/>
            <person name="Arakawa K."/>
        </authorList>
    </citation>
    <scope>NUCLEOTIDE SEQUENCE [LARGE SCALE GENOMIC DNA]</scope>
</reference>
<comment type="caution">
    <text evidence="1">The sequence shown here is derived from an EMBL/GenBank/DDBJ whole genome shotgun (WGS) entry which is preliminary data.</text>
</comment>
<name>A0A4C1XQ91_EUMVA</name>
<sequence>MPTLLWSTWHARHVTLLRHPPGRSLLRPTSWPGRKNRWAPIGPKAPGLCPMCPYGRDGTGPESMFYS</sequence>
<dbReference type="EMBL" id="BGZK01000926">
    <property type="protein sequence ID" value="GBP65330.1"/>
    <property type="molecule type" value="Genomic_DNA"/>
</dbReference>
<keyword evidence="2" id="KW-1185">Reference proteome</keyword>